<proteinExistence type="predicted"/>
<feature type="repeat" description="ANK" evidence="2">
    <location>
        <begin position="707"/>
        <end position="739"/>
    </location>
</feature>
<dbReference type="PROSITE" id="PS50297">
    <property type="entry name" value="ANK_REP_REGION"/>
    <property type="match status" value="4"/>
</dbReference>
<accession>A0A395NIB7</accession>
<dbReference type="AlphaFoldDB" id="A0A395NIB7"/>
<feature type="repeat" description="ANK" evidence="2">
    <location>
        <begin position="636"/>
        <end position="665"/>
    </location>
</feature>
<dbReference type="SUPFAM" id="SSF52540">
    <property type="entry name" value="P-loop containing nucleoside triphosphate hydrolases"/>
    <property type="match status" value="1"/>
</dbReference>
<comment type="caution">
    <text evidence="4">The sequence shown here is derived from an EMBL/GenBank/DDBJ whole genome shotgun (WGS) entry which is preliminary data.</text>
</comment>
<dbReference type="SUPFAM" id="SSF48403">
    <property type="entry name" value="Ankyrin repeat"/>
    <property type="match status" value="1"/>
</dbReference>
<keyword evidence="5" id="KW-1185">Reference proteome</keyword>
<dbReference type="InterPro" id="IPR054471">
    <property type="entry name" value="GPIID_WHD"/>
</dbReference>
<dbReference type="Gene3D" id="1.25.40.20">
    <property type="entry name" value="Ankyrin repeat-containing domain"/>
    <property type="match status" value="1"/>
</dbReference>
<dbReference type="Pfam" id="PF24883">
    <property type="entry name" value="NPHP3_N"/>
    <property type="match status" value="1"/>
</dbReference>
<evidence type="ECO:0000256" key="2">
    <source>
        <dbReference type="PROSITE-ProRule" id="PRU00023"/>
    </source>
</evidence>
<evidence type="ECO:0000313" key="4">
    <source>
        <dbReference type="EMBL" id="RFU75825.1"/>
    </source>
</evidence>
<sequence length="1154" mass="130926">MTISGYNLLPSEYDVNYTALHDQIKRHREPRTCDWLFKRPEYIKWDEEETKTSVLWIHGQIGCGKSTLLSRVIDELEKRKEIHLLYFYVKATEKQLQRPRTILWTFQRQIINRGDEAASTLRQLRGYHHEDQIEEALFDYLRCNAKSVYIIVDAIDEYERKDRQWLIESLSKRCHSGSDGPSFKILISSRNTDGISQMYTWGTNVHTIGVQPQDSVNGIREFAQRQIDKLLRDKDMQDMQGMKRIILKKLTEKSHGMFLWVALQMDTLFGLDSTSIPKYIEQLVLPKKMNGAYDDIMQKFSCTVDDEKSIARRVLVLLLNAGGPVAVDAVLEAISLKIDGTEIDKESLEKYKKTPKSVVNICKYLVAIDEDRHVFRFIHTSVYEYLLLPDWQSSLDLVEGAPLKKLFHKYPLMEFASIHWARHARLNLGKSLELLLALCQRPKNMLLAFQIFLFSVHVNLPMKVCPTHIVSYFHLFHFLDHLDLRHLLEPHAQASNGFTALHWALQGKQGSVFDTVKKLITLKSDINAQDSRGHTALYHASERGELEVVRELLREKRVKVDLRKKPYGTPLIVASYKGHKEIVKALIEAGADVTATSELGTALHAAASQGSVDCAVVLLDSKRTRWLDRESGSIGTPLHEAAYYGRHEIVRLLLARKFKVNKMSKSCGSPLQAASTGCCHGLDPADYKKVFEALFDFKADVNTRGGYFTTALIAAVEFGHEDLVELLIDKGANLDINGPNGTPYEVACQNGYAGIINLLQKGAENRAPQMSSNTPSGLASSGTIDDVRVETHRSKKLLERVFEHRIQLFLRALKNNNMKQMEVFISAYLKAIELGIAQKQHNLIQMLASIGERVFKYIVASIIRGYGVQASEPGMDTPTASIRIYSKMIQLVRNFFNKSLASPDGQRSIARRASRLSIVSQSYALPFDCTSPEFQILDRFTQIGVSTLAYAIEKNNWKAVKILAEAWTSALERVRADAGHEIFHVLFDARNDALQSLLSKNDDLHAAIMAQVSIQLVSISLNRPGYRDLARDITMECIRALRDVERLRDRDTLSMLLEALFTEFEVGIHTRDDTKLMDSSQAIFEFMAQMIAEEDATMVSITTDKCVTMWREAMYQGKGRLIHRIEVAAGARGYEEVICHIQQRLTIYATSSDA</sequence>
<dbReference type="Proteomes" id="UP000266272">
    <property type="component" value="Unassembled WGS sequence"/>
</dbReference>
<evidence type="ECO:0000313" key="5">
    <source>
        <dbReference type="Proteomes" id="UP000266272"/>
    </source>
</evidence>
<dbReference type="InterPro" id="IPR002110">
    <property type="entry name" value="Ankyrin_rpt"/>
</dbReference>
<protein>
    <submittedName>
        <fullName evidence="4">Ankyrin repeat</fullName>
    </submittedName>
</protein>
<dbReference type="InterPro" id="IPR007111">
    <property type="entry name" value="NACHT_NTPase"/>
</dbReference>
<evidence type="ECO:0000256" key="1">
    <source>
        <dbReference type="ARBA" id="ARBA00022737"/>
    </source>
</evidence>
<dbReference type="InterPro" id="IPR036770">
    <property type="entry name" value="Ankyrin_rpt-contain_sf"/>
</dbReference>
<dbReference type="OrthoDB" id="4772757at2759"/>
<evidence type="ECO:0000259" key="3">
    <source>
        <dbReference type="PROSITE" id="PS50837"/>
    </source>
</evidence>
<keyword evidence="2" id="KW-0040">ANK repeat</keyword>
<dbReference type="PROSITE" id="PS50837">
    <property type="entry name" value="NACHT"/>
    <property type="match status" value="1"/>
</dbReference>
<dbReference type="PANTHER" id="PTHR10039:SF15">
    <property type="entry name" value="NACHT DOMAIN-CONTAINING PROTEIN"/>
    <property type="match status" value="1"/>
</dbReference>
<dbReference type="SMART" id="SM00248">
    <property type="entry name" value="ANK"/>
    <property type="match status" value="6"/>
</dbReference>
<dbReference type="PRINTS" id="PR01415">
    <property type="entry name" value="ANKYRIN"/>
</dbReference>
<dbReference type="Gene3D" id="3.40.50.300">
    <property type="entry name" value="P-loop containing nucleotide triphosphate hydrolases"/>
    <property type="match status" value="1"/>
</dbReference>
<dbReference type="EMBL" id="PXOA01000408">
    <property type="protein sequence ID" value="RFU75825.1"/>
    <property type="molecule type" value="Genomic_DNA"/>
</dbReference>
<dbReference type="PANTHER" id="PTHR10039">
    <property type="entry name" value="AMELOGENIN"/>
    <property type="match status" value="1"/>
</dbReference>
<organism evidence="4 5">
    <name type="scientific">Trichoderma arundinaceum</name>
    <dbReference type="NCBI Taxonomy" id="490622"/>
    <lineage>
        <taxon>Eukaryota</taxon>
        <taxon>Fungi</taxon>
        <taxon>Dikarya</taxon>
        <taxon>Ascomycota</taxon>
        <taxon>Pezizomycotina</taxon>
        <taxon>Sordariomycetes</taxon>
        <taxon>Hypocreomycetidae</taxon>
        <taxon>Hypocreales</taxon>
        <taxon>Hypocreaceae</taxon>
        <taxon>Trichoderma</taxon>
    </lineage>
</organism>
<feature type="domain" description="NACHT" evidence="3">
    <location>
        <begin position="53"/>
        <end position="190"/>
    </location>
</feature>
<gene>
    <name evidence="4" type="ORF">TARUN_6426</name>
</gene>
<dbReference type="Pfam" id="PF12796">
    <property type="entry name" value="Ank_2"/>
    <property type="match status" value="3"/>
</dbReference>
<dbReference type="STRING" id="490622.A0A395NIB7"/>
<name>A0A395NIB7_TRIAR</name>
<feature type="repeat" description="ANK" evidence="2">
    <location>
        <begin position="569"/>
        <end position="598"/>
    </location>
</feature>
<dbReference type="PROSITE" id="PS50088">
    <property type="entry name" value="ANK_REPEAT"/>
    <property type="match status" value="5"/>
</dbReference>
<feature type="repeat" description="ANK" evidence="2">
    <location>
        <begin position="496"/>
        <end position="531"/>
    </location>
</feature>
<feature type="repeat" description="ANK" evidence="2">
    <location>
        <begin position="532"/>
        <end position="565"/>
    </location>
</feature>
<dbReference type="Pfam" id="PF22939">
    <property type="entry name" value="WHD_GPIID"/>
    <property type="match status" value="1"/>
</dbReference>
<dbReference type="InterPro" id="IPR056884">
    <property type="entry name" value="NPHP3-like_N"/>
</dbReference>
<reference evidence="4 5" key="1">
    <citation type="journal article" date="2018" name="PLoS Pathog.">
        <title>Evolution of structural diversity of trichothecenes, a family of toxins produced by plant pathogenic and entomopathogenic fungi.</title>
        <authorList>
            <person name="Proctor R.H."/>
            <person name="McCormick S.P."/>
            <person name="Kim H.S."/>
            <person name="Cardoza R.E."/>
            <person name="Stanley A.M."/>
            <person name="Lindo L."/>
            <person name="Kelly A."/>
            <person name="Brown D.W."/>
            <person name="Lee T."/>
            <person name="Vaughan M.M."/>
            <person name="Alexander N.J."/>
            <person name="Busman M."/>
            <person name="Gutierrez S."/>
        </authorList>
    </citation>
    <scope>NUCLEOTIDE SEQUENCE [LARGE SCALE GENOMIC DNA]</scope>
    <source>
        <strain evidence="4 5">IBT 40837</strain>
    </source>
</reference>
<keyword evidence="1" id="KW-0677">Repeat</keyword>
<dbReference type="InterPro" id="IPR027417">
    <property type="entry name" value="P-loop_NTPase"/>
</dbReference>